<comment type="caution">
    <text evidence="1">The sequence shown here is derived from an EMBL/GenBank/DDBJ whole genome shotgun (WGS) entry which is preliminary data.</text>
</comment>
<dbReference type="EMBL" id="JBJIAB010000048">
    <property type="protein sequence ID" value="MFL0168153.1"/>
    <property type="molecule type" value="Genomic_DNA"/>
</dbReference>
<keyword evidence="2" id="KW-1185">Reference proteome</keyword>
<name>A0ABW8SDJ3_9CLOT</name>
<protein>
    <recommendedName>
        <fullName evidence="3">Apea-like HEPN domain-containing protein</fullName>
    </recommendedName>
</protein>
<proteinExistence type="predicted"/>
<gene>
    <name evidence="1" type="ORF">ACJDTP_24140</name>
</gene>
<accession>A0ABW8SDJ3</accession>
<sequence length="319" mass="38043">MLNNRKKFVIIIECTFKAAFNLDDLNFELDNIVFNFKFEREEFHLSFQIYTDINSYEELSKGDSSCMSNIRGWINRVLPYINNKVYELKYLDGHILIDTFSMLDIRKIEIRRNRAEKGIVIEKPFSIPSFPPTKALAKENDNIFIRDYIDSMTCYYKYNLDECIRKIITSLENYYSLNKIKGENSKINKKGTFLAKTEELLSNKDNFILPENILKIAYNNIWILYKIRNKIVHDHYRLDYDDRWVCSRGINTLYNVFNNKINKEEMSRYIMTLNMQFGLLDSVLSNNEFLNNYSMEFTTDEIKKISLKFKLNVSDLNLR</sequence>
<organism evidence="1 2">
    <name type="scientific">Candidatus Clostridium helianthi</name>
    <dbReference type="NCBI Taxonomy" id="3381660"/>
    <lineage>
        <taxon>Bacteria</taxon>
        <taxon>Bacillati</taxon>
        <taxon>Bacillota</taxon>
        <taxon>Clostridia</taxon>
        <taxon>Eubacteriales</taxon>
        <taxon>Clostridiaceae</taxon>
        <taxon>Clostridium</taxon>
    </lineage>
</organism>
<evidence type="ECO:0000313" key="1">
    <source>
        <dbReference type="EMBL" id="MFL0168153.1"/>
    </source>
</evidence>
<evidence type="ECO:0008006" key="3">
    <source>
        <dbReference type="Google" id="ProtNLM"/>
    </source>
</evidence>
<reference evidence="1 2" key="1">
    <citation type="submission" date="2024-11" db="EMBL/GenBank/DDBJ databases">
        <authorList>
            <person name="Heng Y.C."/>
            <person name="Lim A.C.H."/>
            <person name="Lee J.K.Y."/>
            <person name="Kittelmann S."/>
        </authorList>
    </citation>
    <scope>NUCLEOTIDE SEQUENCE [LARGE SCALE GENOMIC DNA]</scope>
    <source>
        <strain evidence="1 2">WILCCON 0112</strain>
    </source>
</reference>
<dbReference type="RefSeq" id="WP_406762669.1">
    <property type="nucleotide sequence ID" value="NZ_JBJIAB010000048.1"/>
</dbReference>
<evidence type="ECO:0000313" key="2">
    <source>
        <dbReference type="Proteomes" id="UP001623600"/>
    </source>
</evidence>
<dbReference type="Proteomes" id="UP001623600">
    <property type="component" value="Unassembled WGS sequence"/>
</dbReference>